<comment type="caution">
    <text evidence="2">The sequence shown here is derived from an EMBL/GenBank/DDBJ whole genome shotgun (WGS) entry which is preliminary data.</text>
</comment>
<reference evidence="2 3" key="1">
    <citation type="journal article" date="2015" name="BMC Genomics">
        <title>Insights from the genome of Ophiocordyceps polyrhachis-furcata to pathogenicity and host specificity in insect fungi.</title>
        <authorList>
            <person name="Wichadakul D."/>
            <person name="Kobmoo N."/>
            <person name="Ingsriswang S."/>
            <person name="Tangphatsornruang S."/>
            <person name="Chantasingh D."/>
            <person name="Luangsa-ard J.J."/>
            <person name="Eurwilaichitr L."/>
        </authorList>
    </citation>
    <scope>NUCLEOTIDE SEQUENCE [LARGE SCALE GENOMIC DNA]</scope>
    <source>
        <strain evidence="2 3">BCC 54312</strain>
    </source>
</reference>
<name>A0A367L4U5_9HYPO</name>
<dbReference type="AlphaFoldDB" id="A0A367L4U5"/>
<evidence type="ECO:0000256" key="1">
    <source>
        <dbReference type="SAM" id="Phobius"/>
    </source>
</evidence>
<keyword evidence="1" id="KW-0812">Transmembrane</keyword>
<keyword evidence="3" id="KW-1185">Reference proteome</keyword>
<feature type="transmembrane region" description="Helical" evidence="1">
    <location>
        <begin position="27"/>
        <end position="47"/>
    </location>
</feature>
<sequence length="69" mass="7308">MIESNTITLSSFNLSDLLDPFPQRRCFASIVLPVTFSASGLILAMAAGNQTGPFASSVRLIATSFCNPV</sequence>
<evidence type="ECO:0000313" key="2">
    <source>
        <dbReference type="EMBL" id="RCI09444.1"/>
    </source>
</evidence>
<dbReference type="Proteomes" id="UP000253664">
    <property type="component" value="Unassembled WGS sequence"/>
</dbReference>
<organism evidence="2 3">
    <name type="scientific">Ophiocordyceps polyrhachis-furcata BCC 54312</name>
    <dbReference type="NCBI Taxonomy" id="1330021"/>
    <lineage>
        <taxon>Eukaryota</taxon>
        <taxon>Fungi</taxon>
        <taxon>Dikarya</taxon>
        <taxon>Ascomycota</taxon>
        <taxon>Pezizomycotina</taxon>
        <taxon>Sordariomycetes</taxon>
        <taxon>Hypocreomycetidae</taxon>
        <taxon>Hypocreales</taxon>
        <taxon>Ophiocordycipitaceae</taxon>
        <taxon>Ophiocordyceps</taxon>
    </lineage>
</organism>
<keyword evidence="1" id="KW-0472">Membrane</keyword>
<gene>
    <name evidence="2" type="ORF">L249_3711</name>
</gene>
<protein>
    <submittedName>
        <fullName evidence="2">Uncharacterized protein</fullName>
    </submittedName>
</protein>
<proteinExistence type="predicted"/>
<accession>A0A367L4U5</accession>
<keyword evidence="1" id="KW-1133">Transmembrane helix</keyword>
<evidence type="ECO:0000313" key="3">
    <source>
        <dbReference type="Proteomes" id="UP000253664"/>
    </source>
</evidence>
<dbReference type="EMBL" id="LKCN02000015">
    <property type="protein sequence ID" value="RCI09444.1"/>
    <property type="molecule type" value="Genomic_DNA"/>
</dbReference>